<dbReference type="AlphaFoldDB" id="A0A3E2W9G1"/>
<protein>
    <submittedName>
        <fullName evidence="2">Ribbon-helix-helix protein, CopG family</fullName>
    </submittedName>
</protein>
<dbReference type="InterPro" id="IPR002145">
    <property type="entry name" value="CopG"/>
</dbReference>
<evidence type="ECO:0000313" key="3">
    <source>
        <dbReference type="Proteomes" id="UP000260733"/>
    </source>
</evidence>
<dbReference type="InterPro" id="IPR010985">
    <property type="entry name" value="Ribbon_hlx_hlx"/>
</dbReference>
<sequence length="67" mass="7575">MDNNLNKKLIIRPRRAALGKTAVVSVRLSEDTIKRLDAITTQTGHSRNELIQLCVEFGLENLEIKND</sequence>
<name>A0A3E2W9G1_9FIRM</name>
<reference evidence="2 3" key="1">
    <citation type="submission" date="2018-08" db="EMBL/GenBank/DDBJ databases">
        <title>A genome reference for cultivated species of the human gut microbiota.</title>
        <authorList>
            <person name="Zou Y."/>
            <person name="Xue W."/>
            <person name="Luo G."/>
        </authorList>
    </citation>
    <scope>NUCLEOTIDE SEQUENCE [LARGE SCALE GENOMIC DNA]</scope>
    <source>
        <strain evidence="2 3">AM37-13AC</strain>
    </source>
</reference>
<dbReference type="RefSeq" id="WP_117553456.1">
    <property type="nucleotide sequence ID" value="NZ_JANFZK010000003.1"/>
</dbReference>
<dbReference type="SUPFAM" id="SSF47598">
    <property type="entry name" value="Ribbon-helix-helix"/>
    <property type="match status" value="1"/>
</dbReference>
<evidence type="ECO:0000259" key="1">
    <source>
        <dbReference type="Pfam" id="PF01402"/>
    </source>
</evidence>
<accession>A0A3E2W9G1</accession>
<organism evidence="2 3">
    <name type="scientific">Faecalibacterium prausnitzii</name>
    <dbReference type="NCBI Taxonomy" id="853"/>
    <lineage>
        <taxon>Bacteria</taxon>
        <taxon>Bacillati</taxon>
        <taxon>Bacillota</taxon>
        <taxon>Clostridia</taxon>
        <taxon>Eubacteriales</taxon>
        <taxon>Oscillospiraceae</taxon>
        <taxon>Faecalibacterium</taxon>
    </lineage>
</organism>
<proteinExistence type="predicted"/>
<gene>
    <name evidence="2" type="ORF">DW855_01095</name>
</gene>
<dbReference type="Proteomes" id="UP000260733">
    <property type="component" value="Unassembled WGS sequence"/>
</dbReference>
<comment type="caution">
    <text evidence="2">The sequence shown here is derived from an EMBL/GenBank/DDBJ whole genome shotgun (WGS) entry which is preliminary data.</text>
</comment>
<evidence type="ECO:0000313" key="2">
    <source>
        <dbReference type="EMBL" id="RGC21683.1"/>
    </source>
</evidence>
<dbReference type="Pfam" id="PF01402">
    <property type="entry name" value="RHH_1"/>
    <property type="match status" value="1"/>
</dbReference>
<feature type="domain" description="Ribbon-helix-helix protein CopG" evidence="1">
    <location>
        <begin position="23"/>
        <end position="52"/>
    </location>
</feature>
<dbReference type="EMBL" id="QVFB01000001">
    <property type="protein sequence ID" value="RGC21683.1"/>
    <property type="molecule type" value="Genomic_DNA"/>
</dbReference>
<dbReference type="GO" id="GO:0006355">
    <property type="term" value="P:regulation of DNA-templated transcription"/>
    <property type="evidence" value="ECO:0007669"/>
    <property type="project" value="InterPro"/>
</dbReference>